<dbReference type="InterPro" id="IPR027417">
    <property type="entry name" value="P-loop_NTPase"/>
</dbReference>
<dbReference type="GO" id="GO:0005524">
    <property type="term" value="F:ATP binding"/>
    <property type="evidence" value="ECO:0007669"/>
    <property type="project" value="InterPro"/>
</dbReference>
<dbReference type="PANTHER" id="PTHR11070:SF2">
    <property type="entry name" value="ATP-DEPENDENT DNA HELICASE SRS2"/>
    <property type="match status" value="1"/>
</dbReference>
<dbReference type="GO" id="GO:0043138">
    <property type="term" value="F:3'-5' DNA helicase activity"/>
    <property type="evidence" value="ECO:0007669"/>
    <property type="project" value="TreeGrafter"/>
</dbReference>
<dbReference type="Pfam" id="PF13538">
    <property type="entry name" value="UvrD_C_2"/>
    <property type="match status" value="1"/>
</dbReference>
<evidence type="ECO:0000259" key="2">
    <source>
        <dbReference type="Pfam" id="PF13538"/>
    </source>
</evidence>
<dbReference type="SUPFAM" id="SSF52540">
    <property type="entry name" value="P-loop containing nucleoside triphosphate hydrolases"/>
    <property type="match status" value="1"/>
</dbReference>
<organism evidence="3 4">
    <name type="scientific">Candidatus Accumulibacter appositus</name>
    <dbReference type="NCBI Taxonomy" id="1454003"/>
    <lineage>
        <taxon>Bacteria</taxon>
        <taxon>Pseudomonadati</taxon>
        <taxon>Pseudomonadota</taxon>
        <taxon>Betaproteobacteria</taxon>
        <taxon>Candidatus Accumulibacter</taxon>
    </lineage>
</organism>
<comment type="caution">
    <text evidence="3">The sequence shown here is derived from an EMBL/GenBank/DDBJ whole genome shotgun (WGS) entry which is preliminary data.</text>
</comment>
<keyword evidence="3" id="KW-0547">Nucleotide-binding</keyword>
<keyword evidence="3" id="KW-0347">Helicase</keyword>
<dbReference type="PATRIC" id="fig|1454003.3.peg.3218"/>
<protein>
    <recommendedName>
        <fullName evidence="1">DNA 3'-5' helicase II</fullName>
    </recommendedName>
</protein>
<dbReference type="STRING" id="1454003.AW10_03162"/>
<feature type="domain" description="UvrD-like helicase C-terminal" evidence="2">
    <location>
        <begin position="491"/>
        <end position="539"/>
    </location>
</feature>
<sequence length="557" mass="61701">MAAIVPDGWRELSVTGAAQREIETLALLAAGLPDDYTVYHAVHWTNVGPRYALYGEIDFAVVNRAGDLLLIEQKSGFLAETTDGLVKQYPGKSKSVPIQISRMLNALRGKLANRGDIASVRTDALLFCPDYTVRFPETAGLAPERIVDASRRSQLCSVIQSLLPAQEEGAATVKIHRFLRDLIQLDSDVSALMGRARSMVTRLSGGLAHWARQLDFSPYRLRVIGTAGSGKTQLALAEYRATVQLGKRPLYVCFNRPLADHFSRIAPAGGLVCTFHQLCEQRLRQAGETPDFTQPDAFQRLFTRAAALPELQASPDQPLGHPFLFDTLIVDEGQDFSETWRDFVLRHAHPTARLLWLEDPMQNLYGRPRVSLPDWITLHARSNYRSPRPIVRMLQALLPGELDIEAASPIAVEEIAFISYADTAGMFQGVKDAIRDCYSAGFKKHDLAIVSYHGRAESRLTSLDQIGRTTLRHFTGGYDLLGQGVFSEGDVLVDSVYRFKGQSAPAIIFAEIDFAELDDKAVRKLFVGATRSTMKLVMVVHEKSAAQLRELIATPIL</sequence>
<proteinExistence type="predicted"/>
<keyword evidence="3" id="KW-0378">Hydrolase</keyword>
<dbReference type="InterPro" id="IPR000212">
    <property type="entry name" value="DNA_helicase_UvrD/REP"/>
</dbReference>
<dbReference type="EMBL" id="JEMX01000075">
    <property type="protein sequence ID" value="EXI78318.1"/>
    <property type="molecule type" value="Genomic_DNA"/>
</dbReference>
<dbReference type="Proteomes" id="UP000021816">
    <property type="component" value="Unassembled WGS sequence"/>
</dbReference>
<gene>
    <name evidence="3" type="ORF">AW10_03162</name>
</gene>
<dbReference type="PANTHER" id="PTHR11070">
    <property type="entry name" value="UVRD / RECB / PCRA DNA HELICASE FAMILY MEMBER"/>
    <property type="match status" value="1"/>
</dbReference>
<accession>A0A011N6U1</accession>
<dbReference type="GO" id="GO:0003677">
    <property type="term" value="F:DNA binding"/>
    <property type="evidence" value="ECO:0007669"/>
    <property type="project" value="InterPro"/>
</dbReference>
<dbReference type="InterPro" id="IPR027785">
    <property type="entry name" value="UvrD-like_helicase_C"/>
</dbReference>
<dbReference type="AlphaFoldDB" id="A0A011N6U1"/>
<reference evidence="3 4" key="1">
    <citation type="submission" date="2014-02" db="EMBL/GenBank/DDBJ databases">
        <title>Expanding our view of genomic diversity in Candidatus Accumulibacter clades.</title>
        <authorList>
            <person name="Skennerton C.T."/>
            <person name="Barr J.J."/>
            <person name="Slater F.R."/>
            <person name="Bond P.L."/>
            <person name="Tyson G.W."/>
        </authorList>
    </citation>
    <scope>NUCLEOTIDE SEQUENCE [LARGE SCALE GENOMIC DNA]</scope>
    <source>
        <strain evidence="4">BA-92</strain>
    </source>
</reference>
<name>A0A011N6U1_9PROT</name>
<keyword evidence="3" id="KW-0067">ATP-binding</keyword>
<evidence type="ECO:0000313" key="3">
    <source>
        <dbReference type="EMBL" id="EXI78318.1"/>
    </source>
</evidence>
<evidence type="ECO:0000256" key="1">
    <source>
        <dbReference type="ARBA" id="ARBA00034923"/>
    </source>
</evidence>
<dbReference type="GO" id="GO:0000725">
    <property type="term" value="P:recombinational repair"/>
    <property type="evidence" value="ECO:0007669"/>
    <property type="project" value="TreeGrafter"/>
</dbReference>
<dbReference type="Gene3D" id="3.40.50.300">
    <property type="entry name" value="P-loop containing nucleotide triphosphate hydrolases"/>
    <property type="match status" value="2"/>
</dbReference>
<evidence type="ECO:0000313" key="4">
    <source>
        <dbReference type="Proteomes" id="UP000021816"/>
    </source>
</evidence>